<keyword evidence="1" id="KW-0812">Transmembrane</keyword>
<feature type="transmembrane region" description="Helical" evidence="1">
    <location>
        <begin position="352"/>
        <end position="376"/>
    </location>
</feature>
<keyword evidence="3" id="KW-1185">Reference proteome</keyword>
<feature type="transmembrane region" description="Helical" evidence="1">
    <location>
        <begin position="156"/>
        <end position="172"/>
    </location>
</feature>
<evidence type="ECO:0008006" key="4">
    <source>
        <dbReference type="Google" id="ProtNLM"/>
    </source>
</evidence>
<feature type="transmembrane region" description="Helical" evidence="1">
    <location>
        <begin position="12"/>
        <end position="37"/>
    </location>
</feature>
<organism evidence="2 3">
    <name type="scientific">Flaviaesturariibacter flavus</name>
    <dbReference type="NCBI Taxonomy" id="2502780"/>
    <lineage>
        <taxon>Bacteria</taxon>
        <taxon>Pseudomonadati</taxon>
        <taxon>Bacteroidota</taxon>
        <taxon>Chitinophagia</taxon>
        <taxon>Chitinophagales</taxon>
        <taxon>Chitinophagaceae</taxon>
        <taxon>Flaviaestuariibacter</taxon>
    </lineage>
</organism>
<dbReference type="Proteomes" id="UP000295334">
    <property type="component" value="Unassembled WGS sequence"/>
</dbReference>
<evidence type="ECO:0000313" key="3">
    <source>
        <dbReference type="Proteomes" id="UP000295334"/>
    </source>
</evidence>
<sequence length="500" mass="55475">MMSYSAARNRERLYGIAAGVALAALLLYRLAVVFSYAPELMGIDNNFVYAVTRGLAGQSIYPNPEAFPFAINVYAPLYFQVCIAAGKLLGIGAGDGIGVYWLCRAVALLCDISSCVLLYRILTRALGLQVAPALLGLAGFASILCYLAYTFSRSDALFVTCYIALIATFFRQPGSGFARSVLAPAALCVACIFAKQNGIIAPALAGLWFLFFEPRKTPAFVIVFLLLFFVVFLLFTLLPGYSYLLPSTVTGVRNRIDPSWFYTDIFKRLVNSQLLLPLVAGGVFALGLARRDKPGRFWALCWAAQALFSTALAFKWGSSLGYYYESLVLSMITAILFLRGRAPGERTLLRKYTVLALPVLLVFVLHVLVEGGLYYLHQRAAKRQYYEEQVAVTQYLQRHPGTGHVFNLHNPNRDFFKTLLHRELAAPTFDTIDCCLLPDGNFDYSALKSELANGSIRYLILPKGEVPTALWGVSLHGYQKDTTLYRYDLYKFTGVPFTGR</sequence>
<feature type="transmembrane region" description="Helical" evidence="1">
    <location>
        <begin position="322"/>
        <end position="340"/>
    </location>
</feature>
<feature type="transmembrane region" description="Helical" evidence="1">
    <location>
        <begin position="265"/>
        <end position="285"/>
    </location>
</feature>
<evidence type="ECO:0000256" key="1">
    <source>
        <dbReference type="SAM" id="Phobius"/>
    </source>
</evidence>
<feature type="transmembrane region" description="Helical" evidence="1">
    <location>
        <begin position="184"/>
        <end position="212"/>
    </location>
</feature>
<name>A0A4R1BJU0_9BACT</name>
<dbReference type="OrthoDB" id="911374at2"/>
<evidence type="ECO:0000313" key="2">
    <source>
        <dbReference type="EMBL" id="TCJ17630.1"/>
    </source>
</evidence>
<feature type="transmembrane region" description="Helical" evidence="1">
    <location>
        <begin position="69"/>
        <end position="89"/>
    </location>
</feature>
<reference evidence="2 3" key="1">
    <citation type="submission" date="2019-03" db="EMBL/GenBank/DDBJ databases">
        <authorList>
            <person name="Kim M.K.M."/>
        </authorList>
    </citation>
    <scope>NUCLEOTIDE SEQUENCE [LARGE SCALE GENOMIC DNA]</scope>
    <source>
        <strain evidence="2 3">17J68-12</strain>
    </source>
</reference>
<dbReference type="RefSeq" id="WP_131447629.1">
    <property type="nucleotide sequence ID" value="NZ_SJZI01000008.1"/>
</dbReference>
<feature type="transmembrane region" description="Helical" evidence="1">
    <location>
        <begin position="128"/>
        <end position="149"/>
    </location>
</feature>
<keyword evidence="1" id="KW-0472">Membrane</keyword>
<comment type="caution">
    <text evidence="2">The sequence shown here is derived from an EMBL/GenBank/DDBJ whole genome shotgun (WGS) entry which is preliminary data.</text>
</comment>
<gene>
    <name evidence="2" type="ORF">EPD60_05415</name>
</gene>
<dbReference type="EMBL" id="SJZI01000008">
    <property type="protein sequence ID" value="TCJ17630.1"/>
    <property type="molecule type" value="Genomic_DNA"/>
</dbReference>
<dbReference type="AlphaFoldDB" id="A0A4R1BJU0"/>
<protein>
    <recommendedName>
        <fullName evidence="4">Glycosyltransferase RgtA/B/C/D-like domain-containing protein</fullName>
    </recommendedName>
</protein>
<proteinExistence type="predicted"/>
<keyword evidence="1" id="KW-1133">Transmembrane helix</keyword>
<accession>A0A4R1BJU0</accession>
<feature type="transmembrane region" description="Helical" evidence="1">
    <location>
        <begin position="219"/>
        <end position="245"/>
    </location>
</feature>
<feature type="transmembrane region" description="Helical" evidence="1">
    <location>
        <begin position="101"/>
        <end position="122"/>
    </location>
</feature>